<evidence type="ECO:0008006" key="4">
    <source>
        <dbReference type="Google" id="ProtNLM"/>
    </source>
</evidence>
<dbReference type="PROSITE" id="PS00018">
    <property type="entry name" value="EF_HAND_1"/>
    <property type="match status" value="1"/>
</dbReference>
<accession>A0A8H6YSL4</accession>
<dbReference type="PANTHER" id="PTHR46579">
    <property type="entry name" value="F5/8 TYPE C DOMAIN-CONTAINING PROTEIN-RELATED"/>
    <property type="match status" value="1"/>
</dbReference>
<dbReference type="Proteomes" id="UP000620124">
    <property type="component" value="Unassembled WGS sequence"/>
</dbReference>
<keyword evidence="3" id="KW-1185">Reference proteome</keyword>
<proteinExistence type="predicted"/>
<protein>
    <recommendedName>
        <fullName evidence="4">EF-hand domain-containing protein</fullName>
    </recommendedName>
</protein>
<evidence type="ECO:0000256" key="1">
    <source>
        <dbReference type="SAM" id="MobiDB-lite"/>
    </source>
</evidence>
<evidence type="ECO:0000313" key="2">
    <source>
        <dbReference type="EMBL" id="KAF7363170.1"/>
    </source>
</evidence>
<dbReference type="EMBL" id="JACAZI010000004">
    <property type="protein sequence ID" value="KAF7363170.1"/>
    <property type="molecule type" value="Genomic_DNA"/>
</dbReference>
<dbReference type="AlphaFoldDB" id="A0A8H6YSL4"/>
<organism evidence="2 3">
    <name type="scientific">Mycena venus</name>
    <dbReference type="NCBI Taxonomy" id="2733690"/>
    <lineage>
        <taxon>Eukaryota</taxon>
        <taxon>Fungi</taxon>
        <taxon>Dikarya</taxon>
        <taxon>Basidiomycota</taxon>
        <taxon>Agaricomycotina</taxon>
        <taxon>Agaricomycetes</taxon>
        <taxon>Agaricomycetidae</taxon>
        <taxon>Agaricales</taxon>
        <taxon>Marasmiineae</taxon>
        <taxon>Mycenaceae</taxon>
        <taxon>Mycena</taxon>
    </lineage>
</organism>
<gene>
    <name evidence="2" type="ORF">MVEN_00669500</name>
</gene>
<feature type="compositionally biased region" description="Pro residues" evidence="1">
    <location>
        <begin position="151"/>
        <end position="163"/>
    </location>
</feature>
<feature type="region of interest" description="Disordered" evidence="1">
    <location>
        <begin position="1"/>
        <end position="35"/>
    </location>
</feature>
<evidence type="ECO:0000313" key="3">
    <source>
        <dbReference type="Proteomes" id="UP000620124"/>
    </source>
</evidence>
<dbReference type="InterPro" id="IPR018247">
    <property type="entry name" value="EF_Hand_1_Ca_BS"/>
</dbReference>
<sequence>MSGLPTVEPNDGKVVCNCRKKCGGPDSEGKRVAFSTRSLHRRQDAEIDTDISGFANFLASVAPTGLQSSSRENALGTKRKIPPASRENGQRRRLHSDDQGQDMPPLPESPSLSVFPPDEPEILQGPAPRVPEVDPDPGSLEDQSRTDRRPPTPPIQGPTPPEPASFEHIKIEDIKISLKFIAALQNATLENAGLDPDLLHQIRNPATNILTVEGPDDRLSIDIFLAIGNASEASYAAVRDAILRRNPEYKVLTYYKVKRLVSDLTGVVALEYDMCIDSCAGFTGPFSQCDNCPYCGKSRYEPDHPPEVKIPRRQFSTFPLAPQLQALWRTPEGANSLKYRQRCTAKIMEELARNNGIRTSPYVDFFDGSQDGRISVDDMVLVFSIDGAQLYRNKVSECWIYIWIILDHAPGVRYKKKYVLPGGIIGGPGKPRNPDSYVFPGFHHIAALQKEGLRLWDAALDRVFTSRPFIALGTADGPGMASINGCVGHHGKLACRLYCKMPGRRKPQGTHYYPARFIPDDYNQEGCNHPDVDLNELLRTFTSAEATKRYKENLQIVINSRNKTQYEKHRLETGISKPTIFSGFPEKHILGVPGCFGLDIMHLPCLNIPDLFIPLWRGLFECDKTDNKASWTWMVLTGTVWKEHGKMVSNTTPYIPGSFDRPPRNPAEKISSGYKAWEFLLYFYGLGPALLRGILPDPYYRHYCKGVRGHRILMQEEITPAELREANEMLTQFSDEFEAIYCQRRTDRLHFVRPSIHTPSHMPYETARVGPGIIYSQWALERTIGNLGEEIKQHSDPYANLSQRALRRCQVNALKAMIPDLEPPENPLPRGSLELGDGYVLLTATDNVSREVNEFEGAAIRTYLVGAGHPPAATWKPAVIRWSRVRLPNGQVARSAWKEKLKPIEKLRCARSVKIQCEGRTRFAEVHFYLNFRVGQEQKPLAVVSMYGEHHQQFYEESSKTYVTMQHLGNSDVRVIDIKSIQSAVMLAPDEQYATSFKDGSELDRFFLMEKPGLKLMEMTGVGENLVPEA</sequence>
<dbReference type="OrthoDB" id="2669721at2759"/>
<comment type="caution">
    <text evidence="2">The sequence shown here is derived from an EMBL/GenBank/DDBJ whole genome shotgun (WGS) entry which is preliminary data.</text>
</comment>
<dbReference type="PANTHER" id="PTHR46579:SF1">
    <property type="entry name" value="F5_8 TYPE C DOMAIN-CONTAINING PROTEIN"/>
    <property type="match status" value="1"/>
</dbReference>
<reference evidence="2" key="1">
    <citation type="submission" date="2020-05" db="EMBL/GenBank/DDBJ databases">
        <title>Mycena genomes resolve the evolution of fungal bioluminescence.</title>
        <authorList>
            <person name="Tsai I.J."/>
        </authorList>
    </citation>
    <scope>NUCLEOTIDE SEQUENCE</scope>
    <source>
        <strain evidence="2">CCC161011</strain>
    </source>
</reference>
<feature type="region of interest" description="Disordered" evidence="1">
    <location>
        <begin position="63"/>
        <end position="165"/>
    </location>
</feature>
<name>A0A8H6YSL4_9AGAR</name>